<dbReference type="RefSeq" id="WP_166920277.1">
    <property type="nucleotide sequence ID" value="NZ_JAASRN010000003.1"/>
</dbReference>
<name>A0A846MT38_9BACT</name>
<accession>A0A846MT38</accession>
<dbReference type="AlphaFoldDB" id="A0A846MT38"/>
<evidence type="ECO:0000313" key="1">
    <source>
        <dbReference type="EMBL" id="NIK74470.1"/>
    </source>
</evidence>
<dbReference type="EMBL" id="JAASRN010000003">
    <property type="protein sequence ID" value="NIK74470.1"/>
    <property type="molecule type" value="Genomic_DNA"/>
</dbReference>
<evidence type="ECO:0000313" key="2">
    <source>
        <dbReference type="Proteomes" id="UP000537126"/>
    </source>
</evidence>
<organism evidence="1 2">
    <name type="scientific">Thermonema lapsum</name>
    <dbReference type="NCBI Taxonomy" id="28195"/>
    <lineage>
        <taxon>Bacteria</taxon>
        <taxon>Pseudomonadati</taxon>
        <taxon>Bacteroidota</taxon>
        <taxon>Cytophagia</taxon>
        <taxon>Cytophagales</taxon>
        <taxon>Thermonemataceae</taxon>
        <taxon>Thermonema</taxon>
    </lineage>
</organism>
<dbReference type="InterPro" id="IPR025345">
    <property type="entry name" value="DUF4249"/>
</dbReference>
<keyword evidence="2" id="KW-1185">Reference proteome</keyword>
<dbReference type="Pfam" id="PF14054">
    <property type="entry name" value="DUF4249"/>
    <property type="match status" value="1"/>
</dbReference>
<comment type="caution">
    <text evidence="1">The sequence shown here is derived from an EMBL/GenBank/DDBJ whole genome shotgun (WGS) entry which is preliminary data.</text>
</comment>
<gene>
    <name evidence="1" type="ORF">FHS56_001995</name>
</gene>
<reference evidence="1 2" key="1">
    <citation type="submission" date="2020-03" db="EMBL/GenBank/DDBJ databases">
        <title>Genomic Encyclopedia of Type Strains, Phase IV (KMG-IV): sequencing the most valuable type-strain genomes for metagenomic binning, comparative biology and taxonomic classification.</title>
        <authorList>
            <person name="Goeker M."/>
        </authorList>
    </citation>
    <scope>NUCLEOTIDE SEQUENCE [LARGE SCALE GENOMIC DNA]</scope>
    <source>
        <strain evidence="1 2">DSM 5718</strain>
    </source>
</reference>
<dbReference type="Proteomes" id="UP000537126">
    <property type="component" value="Unassembled WGS sequence"/>
</dbReference>
<evidence type="ECO:0008006" key="3">
    <source>
        <dbReference type="Google" id="ProtNLM"/>
    </source>
</evidence>
<proteinExistence type="predicted"/>
<protein>
    <recommendedName>
        <fullName evidence="3">DUF4249 domain-containing protein</fullName>
    </recommendedName>
</protein>
<sequence length="291" mass="33347">MYRLLVYVLFAGLCLFACNLEKTIEVKLPAHESKLVVECYLEHGKPYRLLLTESVNYFSSPALPNVDDATVVITHRGQSVLLEYKPQLDTLTGKIYNYVSDKLVDSTGGGTYRLEIRDTRGRRITAETAFLPKVPITEITWEFEDKNKEEKSSTAKALLLIRHPEDPNQENYYRMRILKDSAQKLINKLDFVYRGLFATNGEVTLGTSYRFKDKDTLQVILYHIDRRFYDYFRTVDDAIGANGNPFAPPANIISGVEGGWGVFAALSYDQKTVVIRKDTTQRQSQQPLRRR</sequence>